<dbReference type="Proteomes" id="UP000594261">
    <property type="component" value="Chromosome 2"/>
</dbReference>
<evidence type="ECO:0000313" key="1">
    <source>
        <dbReference type="EnsemblPlants" id="QL02p081596:mrna"/>
    </source>
</evidence>
<proteinExistence type="predicted"/>
<dbReference type="AlphaFoldDB" id="A0A7N2L090"/>
<keyword evidence="2" id="KW-1185">Reference proteome</keyword>
<dbReference type="Gramene" id="QL02p081596:mrna">
    <property type="protein sequence ID" value="QL02p081596:mrna"/>
    <property type="gene ID" value="QL02p081596"/>
</dbReference>
<sequence length="100" mass="11777">MKKPFVHRPIVDSNYAKETWKILEHAIQDILSNQNFRNHTFEQLYSQFMCWRAITLSILKILYPAHKLGTGYVVLTFRFCEGLIIFVVTCQEKSLTIKVL</sequence>
<protein>
    <submittedName>
        <fullName evidence="1">Uncharacterized protein</fullName>
    </submittedName>
</protein>
<dbReference type="EnsemblPlants" id="QL02p081596:mrna">
    <property type="protein sequence ID" value="QL02p081596:mrna"/>
    <property type="gene ID" value="QL02p081596"/>
</dbReference>
<reference evidence="1" key="2">
    <citation type="submission" date="2021-01" db="UniProtKB">
        <authorList>
            <consortium name="EnsemblPlants"/>
        </authorList>
    </citation>
    <scope>IDENTIFICATION</scope>
</reference>
<organism evidence="1 2">
    <name type="scientific">Quercus lobata</name>
    <name type="common">Valley oak</name>
    <dbReference type="NCBI Taxonomy" id="97700"/>
    <lineage>
        <taxon>Eukaryota</taxon>
        <taxon>Viridiplantae</taxon>
        <taxon>Streptophyta</taxon>
        <taxon>Embryophyta</taxon>
        <taxon>Tracheophyta</taxon>
        <taxon>Spermatophyta</taxon>
        <taxon>Magnoliopsida</taxon>
        <taxon>eudicotyledons</taxon>
        <taxon>Gunneridae</taxon>
        <taxon>Pentapetalae</taxon>
        <taxon>rosids</taxon>
        <taxon>fabids</taxon>
        <taxon>Fagales</taxon>
        <taxon>Fagaceae</taxon>
        <taxon>Quercus</taxon>
    </lineage>
</organism>
<reference evidence="2" key="1">
    <citation type="journal article" date="2016" name="G3 (Bethesda)">
        <title>First Draft Assembly and Annotation of the Genome of a California Endemic Oak Quercus lobata Nee (Fagaceae).</title>
        <authorList>
            <person name="Sork V.L."/>
            <person name="Fitz-Gibbon S.T."/>
            <person name="Puiu D."/>
            <person name="Crepeau M."/>
            <person name="Gugger P.F."/>
            <person name="Sherman R."/>
            <person name="Stevens K."/>
            <person name="Langley C.H."/>
            <person name="Pellegrini M."/>
            <person name="Salzberg S.L."/>
        </authorList>
    </citation>
    <scope>NUCLEOTIDE SEQUENCE [LARGE SCALE GENOMIC DNA]</scope>
    <source>
        <strain evidence="2">cv. SW786</strain>
    </source>
</reference>
<dbReference type="Gene3D" id="1.20.1310.10">
    <property type="entry name" value="Cullin Repeats"/>
    <property type="match status" value="1"/>
</dbReference>
<dbReference type="InParanoid" id="A0A7N2L090"/>
<evidence type="ECO:0000313" key="2">
    <source>
        <dbReference type="Proteomes" id="UP000594261"/>
    </source>
</evidence>
<accession>A0A7N2L090</accession>
<name>A0A7N2L090_QUELO</name>